<proteinExistence type="inferred from homology"/>
<evidence type="ECO:0000256" key="3">
    <source>
        <dbReference type="ARBA" id="ARBA00019010"/>
    </source>
</evidence>
<keyword evidence="7" id="KW-0547">Nucleotide-binding</keyword>
<organism evidence="11 12">
    <name type="scientific">Sphingomonas rosea</name>
    <dbReference type="NCBI Taxonomy" id="335605"/>
    <lineage>
        <taxon>Bacteria</taxon>
        <taxon>Pseudomonadati</taxon>
        <taxon>Pseudomonadota</taxon>
        <taxon>Alphaproteobacteria</taxon>
        <taxon>Sphingomonadales</taxon>
        <taxon>Sphingomonadaceae</taxon>
        <taxon>Sphingomonas</taxon>
    </lineage>
</organism>
<evidence type="ECO:0000256" key="8">
    <source>
        <dbReference type="ARBA" id="ARBA00022840"/>
    </source>
</evidence>
<keyword evidence="12" id="KW-1185">Reference proteome</keyword>
<reference evidence="12" key="1">
    <citation type="journal article" date="2019" name="Int. J. Syst. Evol. Microbiol.">
        <title>The Global Catalogue of Microorganisms (GCM) 10K type strain sequencing project: providing services to taxonomists for standard genome sequencing and annotation.</title>
        <authorList>
            <consortium name="The Broad Institute Genomics Platform"/>
            <consortium name="The Broad Institute Genome Sequencing Center for Infectious Disease"/>
            <person name="Wu L."/>
            <person name="Ma J."/>
        </authorList>
    </citation>
    <scope>NUCLEOTIDE SEQUENCE [LARGE SCALE GENOMIC DNA]</scope>
    <source>
        <strain evidence="12">JCM 17564</strain>
    </source>
</reference>
<sequence length="149" mass="16004">MWLLTEPEMAAAGRALAAVMRPGDVIALAGPLGAGKTTLVRGLLAALGHEGDVPSPTFAIVQPYEALRLPVHHADLYRIEDTAELEEIGLDDVLFDGALVVEWPEHAGPGAWPQALHLSLEVMPDGRRALTWGLPETWEGRWPPPLPAS</sequence>
<dbReference type="Proteomes" id="UP001424459">
    <property type="component" value="Unassembled WGS sequence"/>
</dbReference>
<dbReference type="Pfam" id="PF02367">
    <property type="entry name" value="TsaE"/>
    <property type="match status" value="1"/>
</dbReference>
<evidence type="ECO:0000256" key="9">
    <source>
        <dbReference type="ARBA" id="ARBA00022842"/>
    </source>
</evidence>
<gene>
    <name evidence="11" type="primary">tsaE</name>
    <name evidence="11" type="ORF">GCM10022281_19390</name>
</gene>
<dbReference type="RefSeq" id="WP_344696877.1">
    <property type="nucleotide sequence ID" value="NZ_BAABBR010000001.1"/>
</dbReference>
<dbReference type="InterPro" id="IPR003442">
    <property type="entry name" value="T6A_TsaE"/>
</dbReference>
<evidence type="ECO:0000256" key="7">
    <source>
        <dbReference type="ARBA" id="ARBA00022741"/>
    </source>
</evidence>
<dbReference type="SUPFAM" id="SSF52540">
    <property type="entry name" value="P-loop containing nucleoside triphosphate hydrolases"/>
    <property type="match status" value="1"/>
</dbReference>
<evidence type="ECO:0000313" key="11">
    <source>
        <dbReference type="EMBL" id="GAA4038677.1"/>
    </source>
</evidence>
<dbReference type="PANTHER" id="PTHR33540:SF2">
    <property type="entry name" value="TRNA THREONYLCARBAMOYLADENOSINE BIOSYNTHESIS PROTEIN TSAE"/>
    <property type="match status" value="1"/>
</dbReference>
<evidence type="ECO:0000313" key="12">
    <source>
        <dbReference type="Proteomes" id="UP001424459"/>
    </source>
</evidence>
<dbReference type="InterPro" id="IPR027417">
    <property type="entry name" value="P-loop_NTPase"/>
</dbReference>
<evidence type="ECO:0000256" key="6">
    <source>
        <dbReference type="ARBA" id="ARBA00022723"/>
    </source>
</evidence>
<comment type="subcellular location">
    <subcellularLocation>
        <location evidence="1">Cytoplasm</location>
    </subcellularLocation>
</comment>
<accession>A0ABP7UA04</accession>
<dbReference type="NCBIfam" id="TIGR00150">
    <property type="entry name" value="T6A_YjeE"/>
    <property type="match status" value="1"/>
</dbReference>
<protein>
    <recommendedName>
        <fullName evidence="3">tRNA threonylcarbamoyladenosine biosynthesis protein TsaE</fullName>
    </recommendedName>
    <alternativeName>
        <fullName evidence="10">t(6)A37 threonylcarbamoyladenosine biosynthesis protein TsaE</fullName>
    </alternativeName>
</protein>
<evidence type="ECO:0000256" key="4">
    <source>
        <dbReference type="ARBA" id="ARBA00022490"/>
    </source>
</evidence>
<keyword evidence="8" id="KW-0067">ATP-binding</keyword>
<dbReference type="PANTHER" id="PTHR33540">
    <property type="entry name" value="TRNA THREONYLCARBAMOYLADENOSINE BIOSYNTHESIS PROTEIN TSAE"/>
    <property type="match status" value="1"/>
</dbReference>
<keyword evidence="9" id="KW-0460">Magnesium</keyword>
<evidence type="ECO:0000256" key="1">
    <source>
        <dbReference type="ARBA" id="ARBA00004496"/>
    </source>
</evidence>
<evidence type="ECO:0000256" key="2">
    <source>
        <dbReference type="ARBA" id="ARBA00007599"/>
    </source>
</evidence>
<evidence type="ECO:0000256" key="10">
    <source>
        <dbReference type="ARBA" id="ARBA00032441"/>
    </source>
</evidence>
<keyword evidence="4" id="KW-0963">Cytoplasm</keyword>
<name>A0ABP7UA04_9SPHN</name>
<comment type="similarity">
    <text evidence="2">Belongs to the TsaE family.</text>
</comment>
<keyword evidence="5" id="KW-0819">tRNA processing</keyword>
<keyword evidence="6" id="KW-0479">Metal-binding</keyword>
<dbReference type="Gene3D" id="3.40.50.300">
    <property type="entry name" value="P-loop containing nucleotide triphosphate hydrolases"/>
    <property type="match status" value="1"/>
</dbReference>
<evidence type="ECO:0000256" key="5">
    <source>
        <dbReference type="ARBA" id="ARBA00022694"/>
    </source>
</evidence>
<comment type="caution">
    <text evidence="11">The sequence shown here is derived from an EMBL/GenBank/DDBJ whole genome shotgun (WGS) entry which is preliminary data.</text>
</comment>
<dbReference type="EMBL" id="BAABBR010000001">
    <property type="protein sequence ID" value="GAA4038677.1"/>
    <property type="molecule type" value="Genomic_DNA"/>
</dbReference>